<dbReference type="InterPro" id="IPR011989">
    <property type="entry name" value="ARM-like"/>
</dbReference>
<gene>
    <name evidence="6" type="ORF">ABEB36_012554</name>
</gene>
<dbReference type="Gene3D" id="1.25.10.10">
    <property type="entry name" value="Leucine-rich Repeat Variant"/>
    <property type="match status" value="1"/>
</dbReference>
<keyword evidence="3" id="KW-0813">Transport</keyword>
<comment type="caution">
    <text evidence="6">The sequence shown here is derived from an EMBL/GenBank/DDBJ whole genome shotgun (WGS) entry which is preliminary data.</text>
</comment>
<evidence type="ECO:0000313" key="7">
    <source>
        <dbReference type="Proteomes" id="UP001566132"/>
    </source>
</evidence>
<name>A0ABD1EFY1_HYPHA</name>
<accession>A0ABD1EFY1</accession>
<evidence type="ECO:0000256" key="1">
    <source>
        <dbReference type="ARBA" id="ARBA00004123"/>
    </source>
</evidence>
<dbReference type="SMART" id="SM00913">
    <property type="entry name" value="IBN_N"/>
    <property type="match status" value="1"/>
</dbReference>
<reference evidence="6 7" key="1">
    <citation type="submission" date="2024-05" db="EMBL/GenBank/DDBJ databases">
        <title>Genetic variation in Jamaican populations of the coffee berry borer (Hypothenemus hampei).</title>
        <authorList>
            <person name="Errbii M."/>
            <person name="Myrie A."/>
        </authorList>
    </citation>
    <scope>NUCLEOTIDE SEQUENCE [LARGE SCALE GENOMIC DNA]</scope>
    <source>
        <strain evidence="6">JA-Hopewell-2020-01-JO</strain>
        <tissue evidence="6">Whole body</tissue>
    </source>
</reference>
<dbReference type="InterPro" id="IPR001494">
    <property type="entry name" value="Importin-beta_N"/>
</dbReference>
<keyword evidence="4" id="KW-0539">Nucleus</keyword>
<comment type="similarity">
    <text evidence="2">Belongs to the importin beta family.</text>
</comment>
<dbReference type="EMBL" id="JBDJPC010000009">
    <property type="protein sequence ID" value="KAL1492056.1"/>
    <property type="molecule type" value="Genomic_DNA"/>
</dbReference>
<dbReference type="PROSITE" id="PS50166">
    <property type="entry name" value="IMPORTIN_B_NT"/>
    <property type="match status" value="1"/>
</dbReference>
<dbReference type="Pfam" id="PF03810">
    <property type="entry name" value="IBN_N"/>
    <property type="match status" value="1"/>
</dbReference>
<dbReference type="Pfam" id="PF25758">
    <property type="entry name" value="TPR_IPO11"/>
    <property type="match status" value="1"/>
</dbReference>
<proteinExistence type="inferred from homology"/>
<dbReference type="Proteomes" id="UP001566132">
    <property type="component" value="Unassembled WGS sequence"/>
</dbReference>
<dbReference type="SUPFAM" id="SSF48371">
    <property type="entry name" value="ARM repeat"/>
    <property type="match status" value="1"/>
</dbReference>
<evidence type="ECO:0000256" key="4">
    <source>
        <dbReference type="ARBA" id="ARBA00023242"/>
    </source>
</evidence>
<evidence type="ECO:0000259" key="5">
    <source>
        <dbReference type="PROSITE" id="PS50166"/>
    </source>
</evidence>
<sequence length="977" mass="112619">MELVETHTIVLDVLNRASSQDPEILKPAEEKLQEWETQPGFYNVLCNVISNHSLDVNVRWIAVLYMKNGIDRYWRKNAPNGINEQEKQYIRQNLLSNFTEPINQIAVQKAVIIAKVARFDCPKEWPELLPTLIQAVESSETLIQHRALLILHHVVKAIASKRLMGDRRQFQEFTIQIFNYVFNLWNNLSENFIQSVMHGQDFQLAQIHLEKALLTLRILRKLSVFGFFKPHTNKDCVAFMHMIFPKLRSVVVSYNVLKSKGVQSLETCEKFIIHLTKVLLSMLDTNPFSFIDFIQPTFELCFFYLFTDEGIVFVFERFVIQCFNLIKNILLCAEYRSPKVPEMTKNPESLRAFEIKQGFLNSEIVSDIGRKLVGHYFLLTHEELKIWNSDPEAFANDESGDSWKYSLRPSMDTVFVTIFHEYREILTPVILEMIATTNIIVSPDDMQQILKKDAIYNAAALCAFQLYDEVDFDQWFSNTLMNELKIKHYNYRVIRRRVTFLIGRWIGIKLSSELRPALYEIIVDLLSPEEDMVVRLTAATTLRSAIDDFEFNGDQFKEYMFGVFDLLFGLLKEANECETKMQVLNVMRLLLERMGNIIVPNSKALVQYLPHLWQESEDHNMLRCAIVVTLTQLIKSFGGVPEELTHFLLAIIQMGTNTNDSAIVYLLEDALDLWSVVLKYSSTMTNELMQLYNQMPSLLEYSTETMGICLHISAVHLLLAPECVMRSQGLQIISICAGMINDLKNQGVVMVMRLVDTYIRVLPSLGSETVMPILPKIFERIYVGTDYPLVMSMFLCMLARVLLSSHEIFTRVLAEVAREKNENEQVTIGVILDKWLSKMPNVSQLDQRKLLGLALTHLLTTQSSTVLERFKLIMINILETLNDITKTEDDGIMVDALVLVAGLSPSQFDEDGIYYETDHDHRKKQLILNDPVHNIVLKDYLQSQLLALRGQMGATYEELINSLDVDVMTQLKDYVTF</sequence>
<evidence type="ECO:0000256" key="2">
    <source>
        <dbReference type="ARBA" id="ARBA00007991"/>
    </source>
</evidence>
<dbReference type="AlphaFoldDB" id="A0ABD1EFY1"/>
<organism evidence="6 7">
    <name type="scientific">Hypothenemus hampei</name>
    <name type="common">Coffee berry borer</name>
    <dbReference type="NCBI Taxonomy" id="57062"/>
    <lineage>
        <taxon>Eukaryota</taxon>
        <taxon>Metazoa</taxon>
        <taxon>Ecdysozoa</taxon>
        <taxon>Arthropoda</taxon>
        <taxon>Hexapoda</taxon>
        <taxon>Insecta</taxon>
        <taxon>Pterygota</taxon>
        <taxon>Neoptera</taxon>
        <taxon>Endopterygota</taxon>
        <taxon>Coleoptera</taxon>
        <taxon>Polyphaga</taxon>
        <taxon>Cucujiformia</taxon>
        <taxon>Curculionidae</taxon>
        <taxon>Scolytinae</taxon>
        <taxon>Hypothenemus</taxon>
    </lineage>
</organism>
<feature type="domain" description="Importin N-terminal" evidence="5">
    <location>
        <begin position="28"/>
        <end position="100"/>
    </location>
</feature>
<keyword evidence="7" id="KW-1185">Reference proteome</keyword>
<evidence type="ECO:0000313" key="6">
    <source>
        <dbReference type="EMBL" id="KAL1492056.1"/>
    </source>
</evidence>
<dbReference type="InterPro" id="IPR016024">
    <property type="entry name" value="ARM-type_fold"/>
</dbReference>
<dbReference type="PANTHER" id="PTHR10997:SF7">
    <property type="entry name" value="IMPORTIN-11"/>
    <property type="match status" value="1"/>
</dbReference>
<comment type="subcellular location">
    <subcellularLocation>
        <location evidence="1">Nucleus</location>
    </subcellularLocation>
</comment>
<dbReference type="PANTHER" id="PTHR10997">
    <property type="entry name" value="IMPORTIN-7, 8, 11"/>
    <property type="match status" value="1"/>
</dbReference>
<dbReference type="InterPro" id="IPR058669">
    <property type="entry name" value="TPR_IPO7/11-like"/>
</dbReference>
<evidence type="ECO:0000256" key="3">
    <source>
        <dbReference type="ARBA" id="ARBA00022448"/>
    </source>
</evidence>
<dbReference type="GO" id="GO:0005634">
    <property type="term" value="C:nucleus"/>
    <property type="evidence" value="ECO:0007669"/>
    <property type="project" value="UniProtKB-SubCell"/>
</dbReference>
<protein>
    <recommendedName>
        <fullName evidence="5">Importin N-terminal domain-containing protein</fullName>
    </recommendedName>
</protein>